<protein>
    <recommendedName>
        <fullName evidence="1">DNA-directed DNA polymerase</fullName>
        <ecNumber evidence="1">2.7.7.7</ecNumber>
    </recommendedName>
</protein>
<feature type="compositionally biased region" description="Basic and acidic residues" evidence="5">
    <location>
        <begin position="61"/>
        <end position="87"/>
    </location>
</feature>
<feature type="region of interest" description="Disordered" evidence="5">
    <location>
        <begin position="1"/>
        <end position="40"/>
    </location>
</feature>
<dbReference type="InterPro" id="IPR012337">
    <property type="entry name" value="RNaseH-like_sf"/>
</dbReference>
<dbReference type="InterPro" id="IPR036397">
    <property type="entry name" value="RNaseH_sf"/>
</dbReference>
<feature type="compositionally biased region" description="Acidic residues" evidence="5">
    <location>
        <begin position="143"/>
        <end position="157"/>
    </location>
</feature>
<feature type="region of interest" description="Disordered" evidence="5">
    <location>
        <begin position="125"/>
        <end position="282"/>
    </location>
</feature>
<evidence type="ECO:0000313" key="8">
    <source>
        <dbReference type="Proteomes" id="UP001434883"/>
    </source>
</evidence>
<dbReference type="SUPFAM" id="SSF53098">
    <property type="entry name" value="Ribonuclease H-like"/>
    <property type="match status" value="2"/>
</dbReference>
<organism evidence="7 8">
    <name type="scientific">Xenoophorus captivus</name>
    <dbReference type="NCBI Taxonomy" id="1517983"/>
    <lineage>
        <taxon>Eukaryota</taxon>
        <taxon>Metazoa</taxon>
        <taxon>Chordata</taxon>
        <taxon>Craniata</taxon>
        <taxon>Vertebrata</taxon>
        <taxon>Euteleostomi</taxon>
        <taxon>Actinopterygii</taxon>
        <taxon>Neopterygii</taxon>
        <taxon>Teleostei</taxon>
        <taxon>Neoteleostei</taxon>
        <taxon>Acanthomorphata</taxon>
        <taxon>Ovalentaria</taxon>
        <taxon>Atherinomorphae</taxon>
        <taxon>Cyprinodontiformes</taxon>
        <taxon>Goodeidae</taxon>
        <taxon>Xenoophorus</taxon>
    </lineage>
</organism>
<dbReference type="InterPro" id="IPR030559">
    <property type="entry name" value="PolZ_Rev3"/>
</dbReference>
<dbReference type="EMBL" id="JAHRIN010000696">
    <property type="protein sequence ID" value="MEQ2191355.1"/>
    <property type="molecule type" value="Genomic_DNA"/>
</dbReference>
<evidence type="ECO:0000256" key="3">
    <source>
        <dbReference type="ARBA" id="ARBA00022695"/>
    </source>
</evidence>
<name>A0ABV0Q6E0_9TELE</name>
<dbReference type="Proteomes" id="UP001434883">
    <property type="component" value="Unassembled WGS sequence"/>
</dbReference>
<reference evidence="7 8" key="1">
    <citation type="submission" date="2021-06" db="EMBL/GenBank/DDBJ databases">
        <authorList>
            <person name="Palmer J.M."/>
        </authorList>
    </citation>
    <scope>NUCLEOTIDE SEQUENCE [LARGE SCALE GENOMIC DNA]</scope>
    <source>
        <strain evidence="7 8">XC_2019</strain>
        <tissue evidence="7">Muscle</tissue>
    </source>
</reference>
<dbReference type="InterPro" id="IPR023211">
    <property type="entry name" value="DNA_pol_palm_dom_sf"/>
</dbReference>
<evidence type="ECO:0000259" key="6">
    <source>
        <dbReference type="Pfam" id="PF00136"/>
    </source>
</evidence>
<dbReference type="SUPFAM" id="SSF56672">
    <property type="entry name" value="DNA/RNA polymerases"/>
    <property type="match status" value="1"/>
</dbReference>
<dbReference type="PANTHER" id="PTHR45812:SF1">
    <property type="entry name" value="DNA POLYMERASE ZETA CATALYTIC SUBUNIT"/>
    <property type="match status" value="1"/>
</dbReference>
<comment type="caution">
    <text evidence="7">The sequence shown here is derived from an EMBL/GenBank/DDBJ whole genome shotgun (WGS) entry which is preliminary data.</text>
</comment>
<keyword evidence="4" id="KW-0239">DNA-directed DNA polymerase</keyword>
<evidence type="ECO:0000256" key="2">
    <source>
        <dbReference type="ARBA" id="ARBA00022679"/>
    </source>
</evidence>
<feature type="domain" description="DNA-directed DNA polymerase family B multifunctional" evidence="6">
    <location>
        <begin position="570"/>
        <end position="642"/>
    </location>
</feature>
<gene>
    <name evidence="7" type="ORF">XENOCAPTIV_027189</name>
</gene>
<dbReference type="InterPro" id="IPR006134">
    <property type="entry name" value="DNA-dir_DNA_pol_B_multi_dom"/>
</dbReference>
<proteinExistence type="predicted"/>
<evidence type="ECO:0000256" key="5">
    <source>
        <dbReference type="SAM" id="MobiDB-lite"/>
    </source>
</evidence>
<feature type="region of interest" description="Disordered" evidence="5">
    <location>
        <begin position="61"/>
        <end position="112"/>
    </location>
</feature>
<evidence type="ECO:0000256" key="4">
    <source>
        <dbReference type="ARBA" id="ARBA00022932"/>
    </source>
</evidence>
<keyword evidence="8" id="KW-1185">Reference proteome</keyword>
<dbReference type="CDD" id="cd05778">
    <property type="entry name" value="DNA_polB_zeta_exo"/>
    <property type="match status" value="1"/>
</dbReference>
<keyword evidence="2" id="KW-0808">Transferase</keyword>
<dbReference type="PANTHER" id="PTHR45812">
    <property type="entry name" value="DNA POLYMERASE ZETA CATALYTIC SUBUNIT"/>
    <property type="match status" value="1"/>
</dbReference>
<accession>A0ABV0Q6E0</accession>
<dbReference type="Gene3D" id="3.90.1600.10">
    <property type="entry name" value="Palm domain of DNA polymerase"/>
    <property type="match status" value="1"/>
</dbReference>
<dbReference type="Pfam" id="PF00136">
    <property type="entry name" value="DNA_pol_B"/>
    <property type="match status" value="1"/>
</dbReference>
<evidence type="ECO:0000313" key="7">
    <source>
        <dbReference type="EMBL" id="MEQ2191355.1"/>
    </source>
</evidence>
<dbReference type="EC" id="2.7.7.7" evidence="1"/>
<dbReference type="InterPro" id="IPR043502">
    <property type="entry name" value="DNA/RNA_pol_sf"/>
</dbReference>
<evidence type="ECO:0000256" key="1">
    <source>
        <dbReference type="ARBA" id="ARBA00012417"/>
    </source>
</evidence>
<feature type="compositionally biased region" description="Polar residues" evidence="5">
    <location>
        <begin position="129"/>
        <end position="138"/>
    </location>
</feature>
<dbReference type="Gene3D" id="3.30.420.10">
    <property type="entry name" value="Ribonuclease H-like superfamily/Ribonuclease H"/>
    <property type="match status" value="2"/>
</dbReference>
<sequence length="648" mass="73369">MTHPIATITSPQGAEALETKEEKTELSASSAGDKVILLPCRNPPSRERVQLWLEARKQYDILEKDKRETGKERDKADVEQETPDRTEPPVVSRCPSVNKEHCGNISSMRTQRRKKLNLSLVLSPLLNSGCQSKSTEVSPVSDESSEGLEPEEKEDDDSFKTVSPESPDLPPWQESHQLSPSAPDRLSNRKPCENSPEPLSPRLSNSQERLGGDTSPSPFHGIHRDGESNSSHYLHSTPFLRKRRRSTEDLDPVCSTPLSDSKNIKDPVSPRLQQRRRSQADPLRRVLLTTQMKNQFAAINVPKKEQSQIEGPSIANSYGFKVSMQNLQDAKALHEVQHLTLMGMELHARSRRDLEPDPEFDPICALFYCFSSDAPLQGADSTQLTGAIMVDKDYESCGQGDSKENRFAAERDEYGADTMTEINIIGRVTLNLWRVMKSEAGFSAWPLHTFLSAPNSLYSGFCDLSVYIPQLFQAKFLLTFRINVTLNNYSFENVAFHVLHQRFPLYSPRSLSDWFDHITDLYRWKMVDHYVSRLHGTMQLLQQQDIIGRTSELARLFGIQFLHVLTRGSQSMMLRVAKPLNYIPVTPSMQQRAQQRAPQCIPLVMEPESRFYSNSVVVLDFQSLYPSIVIAYNYCFSTCLGHMDSLGT</sequence>
<keyword evidence="3" id="KW-0548">Nucleotidyltransferase</keyword>